<sequence>MTVKIFGRYGAKQGKYSPFYDAATRKCYREAEGFNTDVMKEAVADLQSAHKANNDLCASSFNPILPLDKPDGEAEISRDTLTTSVPDPSTAGVNEDDGIQDDDDGAPLRFPLRNTSQVNRELSIKKPAKKKPKEGDEISSKKGEVIKQSIKIKKSTMQQQTTGSKVPSPRNTKELAALSKEALSLEAERKQPHVEKTDNNLAARHEAGKPTKPAVHGEGSKQRAKYATAKQPGRQQQKLPSNAQSLEQKKGSATAYDKQEATDSRKPKLRKEVVPKKHDEKRLGATRTPKKAIECTENLPLAYCLLYVIWLIKLYNELSQDELTISKYVFSKLEDVDDSYGDKEAIGASMLTLKPGE</sequence>
<dbReference type="Proteomes" id="UP001153076">
    <property type="component" value="Unassembled WGS sequence"/>
</dbReference>
<accession>A0A9Q1GHA0</accession>
<keyword evidence="3" id="KW-1185">Reference proteome</keyword>
<feature type="compositionally biased region" description="Basic and acidic residues" evidence="1">
    <location>
        <begin position="257"/>
        <end position="281"/>
    </location>
</feature>
<feature type="compositionally biased region" description="Acidic residues" evidence="1">
    <location>
        <begin position="94"/>
        <end position="105"/>
    </location>
</feature>
<feature type="compositionally biased region" description="Low complexity" evidence="1">
    <location>
        <begin position="174"/>
        <end position="185"/>
    </location>
</feature>
<feature type="region of interest" description="Disordered" evidence="1">
    <location>
        <begin position="68"/>
        <end position="281"/>
    </location>
</feature>
<feature type="compositionally biased region" description="Polar residues" evidence="1">
    <location>
        <begin position="233"/>
        <end position="246"/>
    </location>
</feature>
<dbReference type="EMBL" id="JAKOGI010003302">
    <property type="protein sequence ID" value="KAJ8420611.1"/>
    <property type="molecule type" value="Genomic_DNA"/>
</dbReference>
<name>A0A9Q1GHA0_9CARY</name>
<feature type="compositionally biased region" description="Basic and acidic residues" evidence="1">
    <location>
        <begin position="133"/>
        <end position="145"/>
    </location>
</feature>
<evidence type="ECO:0000313" key="3">
    <source>
        <dbReference type="Proteomes" id="UP001153076"/>
    </source>
</evidence>
<dbReference type="AlphaFoldDB" id="A0A9Q1GHA0"/>
<feature type="compositionally biased region" description="Basic and acidic residues" evidence="1">
    <location>
        <begin position="68"/>
        <end position="78"/>
    </location>
</feature>
<proteinExistence type="predicted"/>
<evidence type="ECO:0000313" key="2">
    <source>
        <dbReference type="EMBL" id="KAJ8420611.1"/>
    </source>
</evidence>
<protein>
    <submittedName>
        <fullName evidence="2">Uncharacterized protein</fullName>
    </submittedName>
</protein>
<reference evidence="2" key="1">
    <citation type="submission" date="2022-04" db="EMBL/GenBank/DDBJ databases">
        <title>Carnegiea gigantea Genome sequencing and assembly v2.</title>
        <authorList>
            <person name="Copetti D."/>
            <person name="Sanderson M.J."/>
            <person name="Burquez A."/>
            <person name="Wojciechowski M.F."/>
        </authorList>
    </citation>
    <scope>NUCLEOTIDE SEQUENCE</scope>
    <source>
        <strain evidence="2">SGP5-SGP5p</strain>
        <tissue evidence="2">Aerial part</tissue>
    </source>
</reference>
<feature type="compositionally biased region" description="Polar residues" evidence="1">
    <location>
        <begin position="155"/>
        <end position="165"/>
    </location>
</feature>
<organism evidence="2 3">
    <name type="scientific">Carnegiea gigantea</name>
    <dbReference type="NCBI Taxonomy" id="171969"/>
    <lineage>
        <taxon>Eukaryota</taxon>
        <taxon>Viridiplantae</taxon>
        <taxon>Streptophyta</taxon>
        <taxon>Embryophyta</taxon>
        <taxon>Tracheophyta</taxon>
        <taxon>Spermatophyta</taxon>
        <taxon>Magnoliopsida</taxon>
        <taxon>eudicotyledons</taxon>
        <taxon>Gunneridae</taxon>
        <taxon>Pentapetalae</taxon>
        <taxon>Caryophyllales</taxon>
        <taxon>Cactineae</taxon>
        <taxon>Cactaceae</taxon>
        <taxon>Cactoideae</taxon>
        <taxon>Echinocereeae</taxon>
        <taxon>Carnegiea</taxon>
    </lineage>
</organism>
<comment type="caution">
    <text evidence="2">The sequence shown here is derived from an EMBL/GenBank/DDBJ whole genome shotgun (WGS) entry which is preliminary data.</text>
</comment>
<feature type="compositionally biased region" description="Basic and acidic residues" evidence="1">
    <location>
        <begin position="186"/>
        <end position="209"/>
    </location>
</feature>
<gene>
    <name evidence="2" type="ORF">Cgig2_023945</name>
</gene>
<evidence type="ECO:0000256" key="1">
    <source>
        <dbReference type="SAM" id="MobiDB-lite"/>
    </source>
</evidence>